<reference evidence="2" key="1">
    <citation type="submission" date="2022-11" db="UniProtKB">
        <authorList>
            <consortium name="WormBaseParasite"/>
        </authorList>
    </citation>
    <scope>IDENTIFICATION</scope>
</reference>
<evidence type="ECO:0000313" key="1">
    <source>
        <dbReference type="Proteomes" id="UP000887574"/>
    </source>
</evidence>
<evidence type="ECO:0000313" key="2">
    <source>
        <dbReference type="WBParaSite" id="jg25291"/>
    </source>
</evidence>
<dbReference type="WBParaSite" id="jg25291">
    <property type="protein sequence ID" value="jg25291"/>
    <property type="gene ID" value="jg25291"/>
</dbReference>
<organism evidence="1 2">
    <name type="scientific">Ditylenchus dipsaci</name>
    <dbReference type="NCBI Taxonomy" id="166011"/>
    <lineage>
        <taxon>Eukaryota</taxon>
        <taxon>Metazoa</taxon>
        <taxon>Ecdysozoa</taxon>
        <taxon>Nematoda</taxon>
        <taxon>Chromadorea</taxon>
        <taxon>Rhabditida</taxon>
        <taxon>Tylenchina</taxon>
        <taxon>Tylenchomorpha</taxon>
        <taxon>Sphaerularioidea</taxon>
        <taxon>Anguinidae</taxon>
        <taxon>Anguininae</taxon>
        <taxon>Ditylenchus</taxon>
    </lineage>
</organism>
<proteinExistence type="predicted"/>
<dbReference type="Proteomes" id="UP000887574">
    <property type="component" value="Unplaced"/>
</dbReference>
<dbReference type="AlphaFoldDB" id="A0A915DZC7"/>
<protein>
    <submittedName>
        <fullName evidence="2">Ovule protein</fullName>
    </submittedName>
</protein>
<sequence>MYQVIICIKSYGVLLLRVPALVYFALGVECIDKDHSSLSLFLLLMYPLCVNFHPSSCVWMENNFLSITD</sequence>
<keyword evidence="1" id="KW-1185">Reference proteome</keyword>
<name>A0A915DZC7_9BILA</name>
<accession>A0A915DZC7</accession>